<gene>
    <name evidence="1" type="ORF">TKK_017724</name>
</gene>
<dbReference type="EMBL" id="JBJJXI010000142">
    <property type="protein sequence ID" value="KAL3386954.1"/>
    <property type="molecule type" value="Genomic_DNA"/>
</dbReference>
<proteinExistence type="predicted"/>
<protein>
    <submittedName>
        <fullName evidence="1">Uncharacterized protein</fullName>
    </submittedName>
</protein>
<evidence type="ECO:0000313" key="2">
    <source>
        <dbReference type="Proteomes" id="UP001627154"/>
    </source>
</evidence>
<dbReference type="AlphaFoldDB" id="A0ABD2W1J3"/>
<dbReference type="Proteomes" id="UP001627154">
    <property type="component" value="Unassembled WGS sequence"/>
</dbReference>
<sequence length="136" mass="15617">MLPFKTQEDFLFFDNKLKNDKNLCDEFVKMLKNVGGENDRSMVNNICEKVMSDEVGVMYSRKGQKVVLKRDDDLRRNEQQRLAEQQCIELQCIEKQHLAEQQHLEQQRIAIAAGGLADLPQRNVPRDNIPAGFGGP</sequence>
<organism evidence="1 2">
    <name type="scientific">Trichogramma kaykai</name>
    <dbReference type="NCBI Taxonomy" id="54128"/>
    <lineage>
        <taxon>Eukaryota</taxon>
        <taxon>Metazoa</taxon>
        <taxon>Ecdysozoa</taxon>
        <taxon>Arthropoda</taxon>
        <taxon>Hexapoda</taxon>
        <taxon>Insecta</taxon>
        <taxon>Pterygota</taxon>
        <taxon>Neoptera</taxon>
        <taxon>Endopterygota</taxon>
        <taxon>Hymenoptera</taxon>
        <taxon>Apocrita</taxon>
        <taxon>Proctotrupomorpha</taxon>
        <taxon>Chalcidoidea</taxon>
        <taxon>Trichogrammatidae</taxon>
        <taxon>Trichogramma</taxon>
    </lineage>
</organism>
<reference evidence="1 2" key="1">
    <citation type="journal article" date="2024" name="bioRxiv">
        <title>A reference genome for Trichogramma kaykai: A tiny desert-dwelling parasitoid wasp with competing sex-ratio distorters.</title>
        <authorList>
            <person name="Culotta J."/>
            <person name="Lindsey A.R."/>
        </authorList>
    </citation>
    <scope>NUCLEOTIDE SEQUENCE [LARGE SCALE GENOMIC DNA]</scope>
    <source>
        <strain evidence="1 2">KSX58</strain>
    </source>
</reference>
<name>A0ABD2W1J3_9HYME</name>
<accession>A0ABD2W1J3</accession>
<comment type="caution">
    <text evidence="1">The sequence shown here is derived from an EMBL/GenBank/DDBJ whole genome shotgun (WGS) entry which is preliminary data.</text>
</comment>
<keyword evidence="2" id="KW-1185">Reference proteome</keyword>
<evidence type="ECO:0000313" key="1">
    <source>
        <dbReference type="EMBL" id="KAL3386954.1"/>
    </source>
</evidence>